<evidence type="ECO:0000256" key="5">
    <source>
        <dbReference type="SAM" id="Phobius"/>
    </source>
</evidence>
<name>A0ABV6T803_9RHOB</name>
<comment type="caution">
    <text evidence="6">The sequence shown here is derived from an EMBL/GenBank/DDBJ whole genome shotgun (WGS) entry which is preliminary data.</text>
</comment>
<evidence type="ECO:0000313" key="7">
    <source>
        <dbReference type="Proteomes" id="UP001589920"/>
    </source>
</evidence>
<accession>A0ABV6T803</accession>
<keyword evidence="3 5" id="KW-1133">Transmembrane helix</keyword>
<evidence type="ECO:0000256" key="4">
    <source>
        <dbReference type="ARBA" id="ARBA00023136"/>
    </source>
</evidence>
<comment type="subcellular location">
    <subcellularLocation>
        <location evidence="1">Membrane</location>
        <topology evidence="1">Multi-pass membrane protein</topology>
    </subcellularLocation>
</comment>
<dbReference type="InterPro" id="IPR059112">
    <property type="entry name" value="CysZ/EI24"/>
</dbReference>
<keyword evidence="2 5" id="KW-0812">Transmembrane</keyword>
<feature type="transmembrane region" description="Helical" evidence="5">
    <location>
        <begin position="147"/>
        <end position="166"/>
    </location>
</feature>
<evidence type="ECO:0000256" key="3">
    <source>
        <dbReference type="ARBA" id="ARBA00022989"/>
    </source>
</evidence>
<protein>
    <submittedName>
        <fullName evidence="6">EI24 domain-containing protein</fullName>
    </submittedName>
</protein>
<keyword evidence="4 5" id="KW-0472">Membrane</keyword>
<evidence type="ECO:0000256" key="2">
    <source>
        <dbReference type="ARBA" id="ARBA00022692"/>
    </source>
</evidence>
<dbReference type="EMBL" id="JBHMQU010000085">
    <property type="protein sequence ID" value="MFC0813397.1"/>
    <property type="molecule type" value="Genomic_DNA"/>
</dbReference>
<feature type="transmembrane region" description="Helical" evidence="5">
    <location>
        <begin position="117"/>
        <end position="141"/>
    </location>
</feature>
<evidence type="ECO:0000313" key="6">
    <source>
        <dbReference type="EMBL" id="MFC0813397.1"/>
    </source>
</evidence>
<dbReference type="RefSeq" id="WP_394321434.1">
    <property type="nucleotide sequence ID" value="NZ_JBHMQU010000085.1"/>
</dbReference>
<evidence type="ECO:0000256" key="1">
    <source>
        <dbReference type="ARBA" id="ARBA00004141"/>
    </source>
</evidence>
<proteinExistence type="predicted"/>
<organism evidence="6 7">
    <name type="scientific">Paracoccus panacisoli</name>
    <dbReference type="NCBI Taxonomy" id="1510163"/>
    <lineage>
        <taxon>Bacteria</taxon>
        <taxon>Pseudomonadati</taxon>
        <taxon>Pseudomonadota</taxon>
        <taxon>Alphaproteobacteria</taxon>
        <taxon>Rhodobacterales</taxon>
        <taxon>Paracoccaceae</taxon>
        <taxon>Paracoccus</taxon>
    </lineage>
</organism>
<reference evidence="6 7" key="1">
    <citation type="submission" date="2024-09" db="EMBL/GenBank/DDBJ databases">
        <authorList>
            <person name="Sun Q."/>
            <person name="Mori K."/>
        </authorList>
    </citation>
    <scope>NUCLEOTIDE SEQUENCE [LARGE SCALE GENOMIC DNA]</scope>
    <source>
        <strain evidence="6 7">KCTC 42086</strain>
    </source>
</reference>
<sequence length="235" mass="24786">MTAAIQALVLGWLDLLRPRVFGVLAAGVGLTLALFVALQAAAFWALRVWGPEAITLPWIGRVPIGEALSWGSLALFPVMSLFLAAPVAAGFAGLFSERVSSTVEAAHGYPAGRELDFLDGLMDSLVVLGAVVLVSVGLLLLTPLVGPLAPVLFYGANGWLLGREFFRMAARRHLDADSAETLRRRRAGAVTALGVGVALLLTIPVLNIVIPVLAAAAFTHLFHLLARAEIARPRG</sequence>
<feature type="transmembrane region" description="Helical" evidence="5">
    <location>
        <begin position="20"/>
        <end position="47"/>
    </location>
</feature>
<feature type="transmembrane region" description="Helical" evidence="5">
    <location>
        <begin position="67"/>
        <end position="96"/>
    </location>
</feature>
<dbReference type="Proteomes" id="UP001589920">
    <property type="component" value="Unassembled WGS sequence"/>
</dbReference>
<keyword evidence="7" id="KW-1185">Reference proteome</keyword>
<gene>
    <name evidence="6" type="ORF">ACFHYO_14950</name>
</gene>
<dbReference type="Pfam" id="PF07264">
    <property type="entry name" value="EI24"/>
    <property type="match status" value="1"/>
</dbReference>